<sequence>MRQEALNYVQNQLVRAEARLEGYLKNPTGARNNTRNIIVKIRQYYKGFLGGKSDQRWVIMPGLRGVGKTTIMAQTYFEVLTEFKKMGLPKSHALFVSLDDAVENLDLSLREIIEAYEVVLGVSFEKQQKPILLFIDEAQYDPKWGVILKALFDKSKQVFIFCTGSSALELRSNPDVARRSTLERLYPMNFMEYEMIHHGIALVKGLKEEVRSAVYGPASVAESFAFLKSIESKIAQYWSKVDELDINHYLEVGTFPFALNYPDKNQVYEALNTLIDKIINTDVPRIGGLKIETIAMMRRLLYLLADANDTLAVSKLAALIGANGTTLAGALEVLKDAECLIKIPPYGSATSSVKKPTKYCFMSPALRASLLSIAGSDGTMVTRRGKYWEDIVALHLYREFASKRAGTLLYDPSQGGADFILQLLNGQEVAIEVGNGEKGTAQVAQSMKDRGINRGVVISSRELSLSKDEKVLLIPFNYFLLM</sequence>
<reference evidence="3 4" key="1">
    <citation type="journal article" date="2015" name="Nature">
        <title>rRNA introns, odd ribosomes, and small enigmatic genomes across a large radiation of phyla.</title>
        <authorList>
            <person name="Brown C.T."/>
            <person name="Hug L.A."/>
            <person name="Thomas B.C."/>
            <person name="Sharon I."/>
            <person name="Castelle C.J."/>
            <person name="Singh A."/>
            <person name="Wilkins M.J."/>
            <person name="Williams K.H."/>
            <person name="Banfield J.F."/>
        </authorList>
    </citation>
    <scope>NUCLEOTIDE SEQUENCE [LARGE SCALE GENOMIC DNA]</scope>
</reference>
<dbReference type="AlphaFoldDB" id="A0A0G1XP50"/>
<name>A0A0G1XP50_9BACT</name>
<evidence type="ECO:0000313" key="4">
    <source>
        <dbReference type="Proteomes" id="UP000034054"/>
    </source>
</evidence>
<feature type="domain" description="AAA" evidence="1">
    <location>
        <begin position="55"/>
        <end position="193"/>
    </location>
</feature>
<dbReference type="EMBL" id="LCRH01000019">
    <property type="protein sequence ID" value="KKW32706.1"/>
    <property type="molecule type" value="Genomic_DNA"/>
</dbReference>
<dbReference type="Gene3D" id="3.40.50.300">
    <property type="entry name" value="P-loop containing nucleotide triphosphate hydrolases"/>
    <property type="match status" value="1"/>
</dbReference>
<comment type="caution">
    <text evidence="3">The sequence shown here is derived from an EMBL/GenBank/DDBJ whole genome shotgun (WGS) entry which is preliminary data.</text>
</comment>
<gene>
    <name evidence="3" type="ORF">UY76_C0019G0016</name>
</gene>
<dbReference type="InterPro" id="IPR041682">
    <property type="entry name" value="AAA_14"/>
</dbReference>
<accession>A0A0G1XP50</accession>
<dbReference type="InterPro" id="IPR025420">
    <property type="entry name" value="DUF4143"/>
</dbReference>
<dbReference type="InterPro" id="IPR027417">
    <property type="entry name" value="P-loop_NTPase"/>
</dbReference>
<dbReference type="SUPFAM" id="SSF52540">
    <property type="entry name" value="P-loop containing nucleoside triphosphate hydrolases"/>
    <property type="match status" value="1"/>
</dbReference>
<evidence type="ECO:0000313" key="3">
    <source>
        <dbReference type="EMBL" id="KKW32706.1"/>
    </source>
</evidence>
<protein>
    <submittedName>
        <fullName evidence="3">DEXX-box atpase</fullName>
    </submittedName>
</protein>
<dbReference type="Pfam" id="PF13635">
    <property type="entry name" value="DUF4143"/>
    <property type="match status" value="1"/>
</dbReference>
<feature type="domain" description="DUF4143" evidence="2">
    <location>
        <begin position="291"/>
        <end position="433"/>
    </location>
</feature>
<organism evidence="3 4">
    <name type="scientific">Candidatus Uhrbacteria bacterium GW2011_GWA2_52_8d</name>
    <dbReference type="NCBI Taxonomy" id="1618979"/>
    <lineage>
        <taxon>Bacteria</taxon>
        <taxon>Candidatus Uhriibacteriota</taxon>
    </lineage>
</organism>
<dbReference type="Pfam" id="PF13173">
    <property type="entry name" value="AAA_14"/>
    <property type="match status" value="1"/>
</dbReference>
<evidence type="ECO:0000259" key="1">
    <source>
        <dbReference type="Pfam" id="PF13173"/>
    </source>
</evidence>
<proteinExistence type="predicted"/>
<dbReference type="Proteomes" id="UP000034054">
    <property type="component" value="Unassembled WGS sequence"/>
</dbReference>
<evidence type="ECO:0000259" key="2">
    <source>
        <dbReference type="Pfam" id="PF13635"/>
    </source>
</evidence>
<dbReference type="PANTHER" id="PTHR42990">
    <property type="entry name" value="ATPASE"/>
    <property type="match status" value="1"/>
</dbReference>
<dbReference type="PANTHER" id="PTHR42990:SF1">
    <property type="entry name" value="AAA+ ATPASE DOMAIN-CONTAINING PROTEIN"/>
    <property type="match status" value="1"/>
</dbReference>